<keyword evidence="3" id="KW-1185">Reference proteome</keyword>
<feature type="compositionally biased region" description="Polar residues" evidence="1">
    <location>
        <begin position="1"/>
        <end position="15"/>
    </location>
</feature>
<sequence>MSGSDDAQNKSTAKPTSACGADGDPVGAAAPTHGPGCALRLVCRDGILSANTCVLRRASSVLRQTLGLALPVPGELSLCTDSVAAWGVVLELLKLETYPLQLVTMDNVAALLVLADKYDIPVVRGACAHFLHIHAPQLRIDAPLSSAANVVTAASLVVQYCSTHPALQQYCTTVRQRLDAELAVLRRPPPPAAAAGAGAGADERGFPAVLRWHLEVLHLVGDLEAIVRTEEYVHSVAAEVQIAVSGAMLTGLRHLASRPPPPCQLCNLPVSYAADDAVHGDCAERHYTALHTKDCRICGVAMAPSHARFCNSCAYRRKK</sequence>
<proteinExistence type="predicted"/>
<feature type="region of interest" description="Disordered" evidence="1">
    <location>
        <begin position="1"/>
        <end position="22"/>
    </location>
</feature>
<reference evidence="2 3" key="1">
    <citation type="journal article" date="2023" name="Commun. Biol.">
        <title>Reorganization of the ancestral sex-determining regions during the evolution of trioecy in Pleodorina starrii.</title>
        <authorList>
            <person name="Takahashi K."/>
            <person name="Suzuki S."/>
            <person name="Kawai-Toyooka H."/>
            <person name="Yamamoto K."/>
            <person name="Hamaji T."/>
            <person name="Ootsuki R."/>
            <person name="Yamaguchi H."/>
            <person name="Kawachi M."/>
            <person name="Higashiyama T."/>
            <person name="Nozaki H."/>
        </authorList>
    </citation>
    <scope>NUCLEOTIDE SEQUENCE [LARGE SCALE GENOMIC DNA]</scope>
    <source>
        <strain evidence="2 3">NIES-4479</strain>
    </source>
</reference>
<dbReference type="Proteomes" id="UP001165080">
    <property type="component" value="Unassembled WGS sequence"/>
</dbReference>
<dbReference type="EMBL" id="BRXU01000053">
    <property type="protein sequence ID" value="GLC61852.1"/>
    <property type="molecule type" value="Genomic_DNA"/>
</dbReference>
<name>A0A9W6C1N5_9CHLO</name>
<comment type="caution">
    <text evidence="2">The sequence shown here is derived from an EMBL/GenBank/DDBJ whole genome shotgun (WGS) entry which is preliminary data.</text>
</comment>
<protein>
    <recommendedName>
        <fullName evidence="4">BTB domain-containing protein</fullName>
    </recommendedName>
</protein>
<dbReference type="OrthoDB" id="539088at2759"/>
<evidence type="ECO:0008006" key="4">
    <source>
        <dbReference type="Google" id="ProtNLM"/>
    </source>
</evidence>
<evidence type="ECO:0000256" key="1">
    <source>
        <dbReference type="SAM" id="MobiDB-lite"/>
    </source>
</evidence>
<dbReference type="AlphaFoldDB" id="A0A9W6C1N5"/>
<gene>
    <name evidence="2" type="primary">PLEST010848</name>
    <name evidence="2" type="ORF">PLESTB_001810500</name>
</gene>
<dbReference type="InterPro" id="IPR011333">
    <property type="entry name" value="SKP1/BTB/POZ_sf"/>
</dbReference>
<dbReference type="Gene3D" id="3.30.710.10">
    <property type="entry name" value="Potassium Channel Kv1.1, Chain A"/>
    <property type="match status" value="1"/>
</dbReference>
<evidence type="ECO:0000313" key="2">
    <source>
        <dbReference type="EMBL" id="GLC61852.1"/>
    </source>
</evidence>
<organism evidence="2 3">
    <name type="scientific">Pleodorina starrii</name>
    <dbReference type="NCBI Taxonomy" id="330485"/>
    <lineage>
        <taxon>Eukaryota</taxon>
        <taxon>Viridiplantae</taxon>
        <taxon>Chlorophyta</taxon>
        <taxon>core chlorophytes</taxon>
        <taxon>Chlorophyceae</taxon>
        <taxon>CS clade</taxon>
        <taxon>Chlamydomonadales</taxon>
        <taxon>Volvocaceae</taxon>
        <taxon>Pleodorina</taxon>
    </lineage>
</organism>
<evidence type="ECO:0000313" key="3">
    <source>
        <dbReference type="Proteomes" id="UP001165080"/>
    </source>
</evidence>
<accession>A0A9W6C1N5</accession>